<reference evidence="1" key="2">
    <citation type="journal article" date="2020" name="Nat. Commun.">
        <title>Large-scale genome sequencing of mycorrhizal fungi provides insights into the early evolution of symbiotic traits.</title>
        <authorList>
            <person name="Miyauchi S."/>
            <person name="Kiss E."/>
            <person name="Kuo A."/>
            <person name="Drula E."/>
            <person name="Kohler A."/>
            <person name="Sanchez-Garcia M."/>
            <person name="Morin E."/>
            <person name="Andreopoulos B."/>
            <person name="Barry K.W."/>
            <person name="Bonito G."/>
            <person name="Buee M."/>
            <person name="Carver A."/>
            <person name="Chen C."/>
            <person name="Cichocki N."/>
            <person name="Clum A."/>
            <person name="Culley D."/>
            <person name="Crous P.W."/>
            <person name="Fauchery L."/>
            <person name="Girlanda M."/>
            <person name="Hayes R.D."/>
            <person name="Keri Z."/>
            <person name="LaButti K."/>
            <person name="Lipzen A."/>
            <person name="Lombard V."/>
            <person name="Magnuson J."/>
            <person name="Maillard F."/>
            <person name="Murat C."/>
            <person name="Nolan M."/>
            <person name="Ohm R.A."/>
            <person name="Pangilinan J."/>
            <person name="Pereira M.F."/>
            <person name="Perotto S."/>
            <person name="Peter M."/>
            <person name="Pfister S."/>
            <person name="Riley R."/>
            <person name="Sitrit Y."/>
            <person name="Stielow J.B."/>
            <person name="Szollosi G."/>
            <person name="Zifcakova L."/>
            <person name="Stursova M."/>
            <person name="Spatafora J.W."/>
            <person name="Tedersoo L."/>
            <person name="Vaario L.M."/>
            <person name="Yamada A."/>
            <person name="Yan M."/>
            <person name="Wang P."/>
            <person name="Xu J."/>
            <person name="Bruns T."/>
            <person name="Baldrian P."/>
            <person name="Vilgalys R."/>
            <person name="Dunand C."/>
            <person name="Henrissat B."/>
            <person name="Grigoriev I.V."/>
            <person name="Hibbett D."/>
            <person name="Nagy L.G."/>
            <person name="Martin F.M."/>
        </authorList>
    </citation>
    <scope>NUCLEOTIDE SEQUENCE</scope>
    <source>
        <strain evidence="1">BED1</strain>
    </source>
</reference>
<gene>
    <name evidence="1" type="ORF">L210DRAFT_3400821</name>
</gene>
<proteinExistence type="predicted"/>
<dbReference type="Proteomes" id="UP001194468">
    <property type="component" value="Unassembled WGS sequence"/>
</dbReference>
<evidence type="ECO:0000313" key="1">
    <source>
        <dbReference type="EMBL" id="KAF8440232.1"/>
    </source>
</evidence>
<keyword evidence="2" id="KW-1185">Reference proteome</keyword>
<accession>A0AAD4BU36</accession>
<reference evidence="1" key="1">
    <citation type="submission" date="2019-10" db="EMBL/GenBank/DDBJ databases">
        <authorList>
            <consortium name="DOE Joint Genome Institute"/>
            <person name="Kuo A."/>
            <person name="Miyauchi S."/>
            <person name="Kiss E."/>
            <person name="Drula E."/>
            <person name="Kohler A."/>
            <person name="Sanchez-Garcia M."/>
            <person name="Andreopoulos B."/>
            <person name="Barry K.W."/>
            <person name="Bonito G."/>
            <person name="Buee M."/>
            <person name="Carver A."/>
            <person name="Chen C."/>
            <person name="Cichocki N."/>
            <person name="Clum A."/>
            <person name="Culley D."/>
            <person name="Crous P.W."/>
            <person name="Fauchery L."/>
            <person name="Girlanda M."/>
            <person name="Hayes R."/>
            <person name="Keri Z."/>
            <person name="LaButti K."/>
            <person name="Lipzen A."/>
            <person name="Lombard V."/>
            <person name="Magnuson J."/>
            <person name="Maillard F."/>
            <person name="Morin E."/>
            <person name="Murat C."/>
            <person name="Nolan M."/>
            <person name="Ohm R."/>
            <person name="Pangilinan J."/>
            <person name="Pereira M."/>
            <person name="Perotto S."/>
            <person name="Peter M."/>
            <person name="Riley R."/>
            <person name="Sitrit Y."/>
            <person name="Stielow B."/>
            <person name="Szollosi G."/>
            <person name="Zifcakova L."/>
            <person name="Stursova M."/>
            <person name="Spatafora J.W."/>
            <person name="Tedersoo L."/>
            <person name="Vaario L.-M."/>
            <person name="Yamada A."/>
            <person name="Yan M."/>
            <person name="Wang P."/>
            <person name="Xu J."/>
            <person name="Bruns T."/>
            <person name="Baldrian P."/>
            <person name="Vilgalys R."/>
            <person name="Henrissat B."/>
            <person name="Grigoriev I.V."/>
            <person name="Hibbett D."/>
            <person name="Nagy L.G."/>
            <person name="Martin F.M."/>
        </authorList>
    </citation>
    <scope>NUCLEOTIDE SEQUENCE</scope>
    <source>
        <strain evidence="1">BED1</strain>
    </source>
</reference>
<evidence type="ECO:0000313" key="2">
    <source>
        <dbReference type="Proteomes" id="UP001194468"/>
    </source>
</evidence>
<protein>
    <submittedName>
        <fullName evidence="1">Uncharacterized protein</fullName>
    </submittedName>
</protein>
<name>A0AAD4BU36_BOLED</name>
<organism evidence="1 2">
    <name type="scientific">Boletus edulis BED1</name>
    <dbReference type="NCBI Taxonomy" id="1328754"/>
    <lineage>
        <taxon>Eukaryota</taxon>
        <taxon>Fungi</taxon>
        <taxon>Dikarya</taxon>
        <taxon>Basidiomycota</taxon>
        <taxon>Agaricomycotina</taxon>
        <taxon>Agaricomycetes</taxon>
        <taxon>Agaricomycetidae</taxon>
        <taxon>Boletales</taxon>
        <taxon>Boletineae</taxon>
        <taxon>Boletaceae</taxon>
        <taxon>Boletoideae</taxon>
        <taxon>Boletus</taxon>
    </lineage>
</organism>
<dbReference type="EMBL" id="WHUW01000012">
    <property type="protein sequence ID" value="KAF8440232.1"/>
    <property type="molecule type" value="Genomic_DNA"/>
</dbReference>
<comment type="caution">
    <text evidence="1">The sequence shown here is derived from an EMBL/GenBank/DDBJ whole genome shotgun (WGS) entry which is preliminary data.</text>
</comment>
<dbReference type="AlphaFoldDB" id="A0AAD4BU36"/>
<sequence length="270" mass="30659">MIHLDSLHSSKSRGQHQKLARLDDALATQPPVDHPDSYDGVEWFECHARTDSVCIIQTIKASTGVLDLALSSSRSTGNSAEPAKIKAVFRHHRTNNEQLVVRPCGIINGRSTIYHHEAISNVLVMIQQLYLLACARKPQHLIYDSNCNALQEVQCCHLSFFQDMGMCVDAFHDHTKHKVTDTLCQEKCNMRAYPELLDDDGKFYFNSSIAEQTNVWFGAFHNICREMTPTKYDFFLDEMILRRNRVTLATLQARGKRPYHPPISTSPVAT</sequence>